<name>A0ABV5X135_9MICO</name>
<evidence type="ECO:0000313" key="1">
    <source>
        <dbReference type="EMBL" id="MFB9776155.1"/>
    </source>
</evidence>
<reference evidence="1 2" key="1">
    <citation type="submission" date="2024-09" db="EMBL/GenBank/DDBJ databases">
        <authorList>
            <person name="Sun Q."/>
            <person name="Mori K."/>
        </authorList>
    </citation>
    <scope>NUCLEOTIDE SEQUENCE [LARGE SCALE GENOMIC DNA]</scope>
    <source>
        <strain evidence="1 2">JCM 11683</strain>
    </source>
</reference>
<keyword evidence="2" id="KW-1185">Reference proteome</keyword>
<accession>A0ABV5X135</accession>
<dbReference type="RefSeq" id="WP_376839892.1">
    <property type="nucleotide sequence ID" value="NZ_JBHMAU010000046.1"/>
</dbReference>
<evidence type="ECO:0000313" key="2">
    <source>
        <dbReference type="Proteomes" id="UP001589707"/>
    </source>
</evidence>
<sequence length="92" mass="9826">MNTRPDAWEQPGRRLPTLDGCVEGVVGWHDRPNGTADATVQCAVCHITYTDLAIIAVGTINHAATGSRGTVPYKRCPACRNTDLHPNGEDAA</sequence>
<gene>
    <name evidence="1" type="ORF">ACFFN1_07030</name>
</gene>
<dbReference type="EMBL" id="JBHMAU010000046">
    <property type="protein sequence ID" value="MFB9776155.1"/>
    <property type="molecule type" value="Genomic_DNA"/>
</dbReference>
<organism evidence="1 2">
    <name type="scientific">Brevibacterium otitidis</name>
    <dbReference type="NCBI Taxonomy" id="53364"/>
    <lineage>
        <taxon>Bacteria</taxon>
        <taxon>Bacillati</taxon>
        <taxon>Actinomycetota</taxon>
        <taxon>Actinomycetes</taxon>
        <taxon>Micrococcales</taxon>
        <taxon>Brevibacteriaceae</taxon>
        <taxon>Brevibacterium</taxon>
    </lineage>
</organism>
<dbReference type="Proteomes" id="UP001589707">
    <property type="component" value="Unassembled WGS sequence"/>
</dbReference>
<proteinExistence type="predicted"/>
<protein>
    <submittedName>
        <fullName evidence="1">Uncharacterized protein</fullName>
    </submittedName>
</protein>
<comment type="caution">
    <text evidence="1">The sequence shown here is derived from an EMBL/GenBank/DDBJ whole genome shotgun (WGS) entry which is preliminary data.</text>
</comment>